<comment type="caution">
    <text evidence="1">The sequence shown here is derived from an EMBL/GenBank/DDBJ whole genome shotgun (WGS) entry which is preliminary data.</text>
</comment>
<name>A0ABC9W632_GRUJA</name>
<dbReference type="PANTHER" id="PTHR33395">
    <property type="entry name" value="TRANSCRIPTASE, PUTATIVE-RELATED-RELATED"/>
    <property type="match status" value="1"/>
</dbReference>
<dbReference type="PANTHER" id="PTHR33395:SF22">
    <property type="entry name" value="REVERSE TRANSCRIPTASE DOMAIN-CONTAINING PROTEIN"/>
    <property type="match status" value="1"/>
</dbReference>
<dbReference type="Proteomes" id="UP001623348">
    <property type="component" value="Unassembled WGS sequence"/>
</dbReference>
<organism evidence="1 2">
    <name type="scientific">Grus japonensis</name>
    <name type="common">Japanese crane</name>
    <name type="synonym">Red-crowned crane</name>
    <dbReference type="NCBI Taxonomy" id="30415"/>
    <lineage>
        <taxon>Eukaryota</taxon>
        <taxon>Metazoa</taxon>
        <taxon>Chordata</taxon>
        <taxon>Craniata</taxon>
        <taxon>Vertebrata</taxon>
        <taxon>Euteleostomi</taxon>
        <taxon>Archelosauria</taxon>
        <taxon>Archosauria</taxon>
        <taxon>Dinosauria</taxon>
        <taxon>Saurischia</taxon>
        <taxon>Theropoda</taxon>
        <taxon>Coelurosauria</taxon>
        <taxon>Aves</taxon>
        <taxon>Neognathae</taxon>
        <taxon>Neoaves</taxon>
        <taxon>Gruiformes</taxon>
        <taxon>Gruidae</taxon>
        <taxon>Grus</taxon>
    </lineage>
</organism>
<keyword evidence="2" id="KW-1185">Reference proteome</keyword>
<sequence length="150" mass="17026">MHPQVLRELADVIARPLLIIFERLWQLGEVPEDCKRANVTPIFKKGKEKDPGNYRPVNIPSFPGKVMEQIILENISKHMKDKKVTGNSQHGFTKGKSCLANLIVIYNEMTSSVDEMRGVDLLSSSLVRLLTLTASHNILIDKLTKYRLDK</sequence>
<accession>A0ABC9W632</accession>
<gene>
    <name evidence="1" type="ORF">GRJ2_000538600</name>
</gene>
<protein>
    <submittedName>
        <fullName evidence="1">Mitochondrial enolase superfamily member 1</fullName>
    </submittedName>
</protein>
<proteinExistence type="predicted"/>
<evidence type="ECO:0000313" key="1">
    <source>
        <dbReference type="EMBL" id="GAB0180733.1"/>
    </source>
</evidence>
<evidence type="ECO:0000313" key="2">
    <source>
        <dbReference type="Proteomes" id="UP001623348"/>
    </source>
</evidence>
<reference evidence="1 2" key="1">
    <citation type="submission" date="2024-06" db="EMBL/GenBank/DDBJ databases">
        <title>The draft genome of Grus japonensis, version 3.</title>
        <authorList>
            <person name="Nabeshima K."/>
            <person name="Suzuki S."/>
            <person name="Onuma M."/>
        </authorList>
    </citation>
    <scope>NUCLEOTIDE SEQUENCE [LARGE SCALE GENOMIC DNA]</scope>
    <source>
        <strain evidence="1 2">451A</strain>
    </source>
</reference>
<dbReference type="EMBL" id="BAAFJT010000001">
    <property type="protein sequence ID" value="GAB0180733.1"/>
    <property type="molecule type" value="Genomic_DNA"/>
</dbReference>
<dbReference type="AlphaFoldDB" id="A0ABC9W632"/>